<dbReference type="PROSITE" id="PS00916">
    <property type="entry name" value="PI3_4_KINASE_2"/>
    <property type="match status" value="1"/>
</dbReference>
<feature type="compositionally biased region" description="Pro residues" evidence="6">
    <location>
        <begin position="1541"/>
        <end position="1554"/>
    </location>
</feature>
<evidence type="ECO:0000256" key="2">
    <source>
        <dbReference type="ARBA" id="ARBA00022679"/>
    </source>
</evidence>
<reference evidence="9" key="1">
    <citation type="submission" date="2022-10" db="EMBL/GenBank/DDBJ databases">
        <authorList>
            <person name="Chen Y."/>
            <person name="Dougan E. K."/>
            <person name="Chan C."/>
            <person name="Rhodes N."/>
            <person name="Thang M."/>
        </authorList>
    </citation>
    <scope>NUCLEOTIDE SEQUENCE</scope>
</reference>
<dbReference type="InterPro" id="IPR016024">
    <property type="entry name" value="ARM-type_fold"/>
</dbReference>
<evidence type="ECO:0000259" key="8">
    <source>
        <dbReference type="PROSITE" id="PS51190"/>
    </source>
</evidence>
<feature type="region of interest" description="Disordered" evidence="6">
    <location>
        <begin position="1516"/>
        <end position="1674"/>
    </location>
</feature>
<dbReference type="EC" id="2.7.11.1" evidence="1"/>
<protein>
    <recommendedName>
        <fullName evidence="1">non-specific serine/threonine protein kinase</fullName>
        <ecNumber evidence="1">2.7.11.1</ecNumber>
    </recommendedName>
</protein>
<organism evidence="9">
    <name type="scientific">Cladocopium goreaui</name>
    <dbReference type="NCBI Taxonomy" id="2562237"/>
    <lineage>
        <taxon>Eukaryota</taxon>
        <taxon>Sar</taxon>
        <taxon>Alveolata</taxon>
        <taxon>Dinophyceae</taxon>
        <taxon>Suessiales</taxon>
        <taxon>Symbiodiniaceae</taxon>
        <taxon>Cladocopium</taxon>
    </lineage>
</organism>
<evidence type="ECO:0000256" key="4">
    <source>
        <dbReference type="ARBA" id="ARBA00022777"/>
    </source>
</evidence>
<dbReference type="Pfam" id="PF00454">
    <property type="entry name" value="PI3_PI4_kinase"/>
    <property type="match status" value="1"/>
</dbReference>
<keyword evidence="11" id="KW-1185">Reference proteome</keyword>
<dbReference type="SUPFAM" id="SSF48371">
    <property type="entry name" value="ARM repeat"/>
    <property type="match status" value="1"/>
</dbReference>
<dbReference type="Gene3D" id="3.30.1010.10">
    <property type="entry name" value="Phosphatidylinositol 3-kinase Catalytic Subunit, Chain A, domain 4"/>
    <property type="match status" value="1"/>
</dbReference>
<feature type="domain" description="PI3K/PI4K catalytic" evidence="7">
    <location>
        <begin position="1162"/>
        <end position="1528"/>
    </location>
</feature>
<dbReference type="InterPro" id="IPR000403">
    <property type="entry name" value="PI3/4_kinase_cat_dom"/>
</dbReference>
<dbReference type="SMART" id="SM01343">
    <property type="entry name" value="FATC"/>
    <property type="match status" value="1"/>
</dbReference>
<evidence type="ECO:0000313" key="11">
    <source>
        <dbReference type="Proteomes" id="UP001152797"/>
    </source>
</evidence>
<dbReference type="Proteomes" id="UP001152797">
    <property type="component" value="Unassembled WGS sequence"/>
</dbReference>
<dbReference type="InterPro" id="IPR050517">
    <property type="entry name" value="DDR_Repair_Kinase"/>
</dbReference>
<dbReference type="PROSITE" id="PS50290">
    <property type="entry name" value="PI3_4_KINASE_3"/>
    <property type="match status" value="1"/>
</dbReference>
<evidence type="ECO:0000259" key="7">
    <source>
        <dbReference type="PROSITE" id="PS50290"/>
    </source>
</evidence>
<dbReference type="EMBL" id="CAMXCT020000114">
    <property type="protein sequence ID" value="CAL1127438.1"/>
    <property type="molecule type" value="Genomic_DNA"/>
</dbReference>
<dbReference type="InterPro" id="IPR011009">
    <property type="entry name" value="Kinase-like_dom_sf"/>
</dbReference>
<sequence length="1727" mass="189724">MSSEALSQLVMALRNLSPQDDGQQPTEGRFCRFLNTLLRGSPGSVPGNLKTLWLLLMAAAFFVSHRLKSPFGSATASMQMLEAMPVESSDKVKQKVSESLAHGRSGALHGSIVESSFCPLACVQVIFVLEQLILLAQEPVTFAPGDRANVMRGAPATQFWDSNRKVCGEWFQRMRPVLLQILNRYGSASACYALTQARLVDALHAADGRGSVLSEQALQALLKKKQEGQCRRETVLSTISPVMSDRAPSPSAAAMLMPTLERLEVPSRTPGKVTILTDPRNSLPSHKASEALDQNLVPLLSSALSLRDVGLCRGVITLFCHGSWAYGAQPAGGSNAACTVAVFQDALLSFAAQHYEEANLQFAEAQRLQEGQSTIVEETANARPMGSSRAMESLVARSWLDSAVAVRDEEALEAWLAAYGKAGAVVSQGLVAFAKSYEALLKHQLPSAQRAVREARAGAAADWAEAGVAAEQVGRLARWDDLHALFTVEAAVEVKLESSKAANALAQARSAVDAELSALCHTEPLLLTGSLQVQETLHPQMDLLEVLESPSKAPSTTALRRAASFGLLETLQVQNADELLENCMQERSYKLAEWILDKEKVSMPSLWRAKLLMAQKDRVAEGLQALDYGLASSFEKLRAQRQPMIQEISELSMQLLSSVPPCPPPRLLRSLGALGKHLAAEGAVAQLFGPEWQTSWRNVLGQELQPMISTIQGAPAQLNPIFMGMWFEQTCNLCDHGKLWGQYGDWLFSQAWSLDPCYVELLLTEASAALPSPAASNDVQELARRVLQAIRRWVKNDDTRGQMSLQWLVKHSKVAQCKLWKDLTEPLQQQLVERLAHLASTFGQWQRAASCETIEAYMRQLSQSTLQSSHPQVQRALLRCLRLTERVRVESDAMERLETRFLEPLLPQILAYMNGPSHSERDVANVATGLFDRVAEATPHLALFPALAAEPEKALGVVQRLHPNLLLSARRFSVALNAMAIPVDEVCARVLQFAETFLAPKSPEEMVSAVPLLLAPLMSLLQALDTERPRPATTEVEAQVLGLMGCAPSLQSTYARRFLQLFLPPLRRMVYQHKQYLSRPPTTGLPELQRSLLAHLHLLQNTCGKFSHSSVPLADLSPELLEMPSGHQLGLGWDGRFKGDQEIILPIEVVHGEGRLMRLVRASQNVQLLSTKTKPKKLDFAAGLPHGTHIGNGDDRIRQVLQEAQDGSWHSFLLKGRDDLRLDGRIMQLLRMVLRLRSANAVVETSACKALEVLGPKGAQFRCRGYDVVPIAPRAGLIRWVSAVPLFVIHKQRRQASQKHGDDGSAKPKALASADLWHRKIQIHLRAMDSDVNNPRKHWPLEALRRTFEEMQADSPADLISRELLLSSLHPGEHFLRQRSYTLSTAFSSILGYLIGLGDRHLDNLLLDLTTGEVVHVDYSICFDRGQRLRVPERVPFRLTRCMVHALGPLGLGGQFAHTMELGLALMAEWRELIVSLTEPCLMLAPVNDWVAPVMTPFVGGAREAPQMPPAIAMARASSGEPQLPSRLDESEWSASSAFPRAPPPGPPPPPPEPSDGSESEESHGTQARDEEDEEEDAARSETSRGGGEEECLLAQDREDVDDPLPSYHNDLRERGPRLMRTGSGPIADPDQREGEDGEADEEDDDDYEADDSNLEQGPSGAEAGPSKRPALRAPPKCALAAYALGSIHRKIPRQGARLDLEAESLIATATSPELLAQMYEGWTSWI</sequence>
<dbReference type="InterPro" id="IPR003152">
    <property type="entry name" value="FATC_dom"/>
</dbReference>
<dbReference type="InterPro" id="IPR036940">
    <property type="entry name" value="PI3/4_kinase_cat_sf"/>
</dbReference>
<dbReference type="GO" id="GO:0004674">
    <property type="term" value="F:protein serine/threonine kinase activity"/>
    <property type="evidence" value="ECO:0007669"/>
    <property type="project" value="UniProtKB-EC"/>
</dbReference>
<dbReference type="PROSITE" id="PS51190">
    <property type="entry name" value="FATC"/>
    <property type="match status" value="1"/>
</dbReference>
<evidence type="ECO:0000256" key="6">
    <source>
        <dbReference type="SAM" id="MobiDB-lite"/>
    </source>
</evidence>
<comment type="caution">
    <text evidence="9">The sequence shown here is derived from an EMBL/GenBank/DDBJ whole genome shotgun (WGS) entry which is preliminary data.</text>
</comment>
<accession>A0A9P1BKF1</accession>
<name>A0A9P1BKF1_9DINO</name>
<dbReference type="EMBL" id="CAMXCT010000114">
    <property type="protein sequence ID" value="CAI3974063.1"/>
    <property type="molecule type" value="Genomic_DNA"/>
</dbReference>
<gene>
    <name evidence="9" type="ORF">C1SCF055_LOCUS2495</name>
</gene>
<keyword evidence="4 10" id="KW-0418">Kinase</keyword>
<dbReference type="Pfam" id="PF02260">
    <property type="entry name" value="FATC"/>
    <property type="match status" value="1"/>
</dbReference>
<reference evidence="10 11" key="2">
    <citation type="submission" date="2024-05" db="EMBL/GenBank/DDBJ databases">
        <authorList>
            <person name="Chen Y."/>
            <person name="Shah S."/>
            <person name="Dougan E. K."/>
            <person name="Thang M."/>
            <person name="Chan C."/>
        </authorList>
    </citation>
    <scope>NUCLEOTIDE SEQUENCE [LARGE SCALE GENOMIC DNA]</scope>
</reference>
<keyword evidence="2" id="KW-0808">Transferase</keyword>
<evidence type="ECO:0000256" key="3">
    <source>
        <dbReference type="ARBA" id="ARBA00022741"/>
    </source>
</evidence>
<feature type="compositionally biased region" description="Acidic residues" evidence="6">
    <location>
        <begin position="1636"/>
        <end position="1654"/>
    </location>
</feature>
<dbReference type="Gene3D" id="1.10.1070.11">
    <property type="entry name" value="Phosphatidylinositol 3-/4-kinase, catalytic domain"/>
    <property type="match status" value="1"/>
</dbReference>
<evidence type="ECO:0000256" key="5">
    <source>
        <dbReference type="ARBA" id="ARBA00022840"/>
    </source>
</evidence>
<dbReference type="GO" id="GO:0005634">
    <property type="term" value="C:nucleus"/>
    <property type="evidence" value="ECO:0007669"/>
    <property type="project" value="TreeGrafter"/>
</dbReference>
<keyword evidence="3" id="KW-0547">Nucleotide-binding</keyword>
<evidence type="ECO:0000256" key="1">
    <source>
        <dbReference type="ARBA" id="ARBA00012513"/>
    </source>
</evidence>
<proteinExistence type="predicted"/>
<dbReference type="GO" id="GO:0005524">
    <property type="term" value="F:ATP binding"/>
    <property type="evidence" value="ECO:0007669"/>
    <property type="project" value="UniProtKB-KW"/>
</dbReference>
<dbReference type="SMART" id="SM00146">
    <property type="entry name" value="PI3Kc"/>
    <property type="match status" value="1"/>
</dbReference>
<evidence type="ECO:0000313" key="10">
    <source>
        <dbReference type="EMBL" id="CAL4761375.1"/>
    </source>
</evidence>
<keyword evidence="5" id="KW-0067">ATP-binding</keyword>
<dbReference type="InterPro" id="IPR018936">
    <property type="entry name" value="PI3/4_kinase_CS"/>
</dbReference>
<dbReference type="OrthoDB" id="433725at2759"/>
<evidence type="ECO:0000313" key="9">
    <source>
        <dbReference type="EMBL" id="CAI3974063.1"/>
    </source>
</evidence>
<feature type="domain" description="FATC" evidence="8">
    <location>
        <begin position="1690"/>
        <end position="1727"/>
    </location>
</feature>
<dbReference type="EMBL" id="CAMXCT030000114">
    <property type="protein sequence ID" value="CAL4761375.1"/>
    <property type="molecule type" value="Genomic_DNA"/>
</dbReference>
<dbReference type="PANTHER" id="PTHR11139">
    <property type="entry name" value="ATAXIA TELANGIECTASIA MUTATED ATM -RELATED"/>
    <property type="match status" value="1"/>
</dbReference>
<dbReference type="SUPFAM" id="SSF56112">
    <property type="entry name" value="Protein kinase-like (PK-like)"/>
    <property type="match status" value="1"/>
</dbReference>